<evidence type="ECO:0000259" key="1">
    <source>
        <dbReference type="PROSITE" id="PS50191"/>
    </source>
</evidence>
<dbReference type="Pfam" id="PF00650">
    <property type="entry name" value="CRAL_TRIO"/>
    <property type="match status" value="1"/>
</dbReference>
<protein>
    <recommendedName>
        <fullName evidence="1">CRAL-TRIO domain-containing protein</fullName>
    </recommendedName>
</protein>
<dbReference type="PANTHER" id="PTHR46277">
    <property type="entry name" value="OS03G0850700 PROTEIN"/>
    <property type="match status" value="1"/>
</dbReference>
<organism evidence="2 3">
    <name type="scientific">Coccomyxa subellipsoidea</name>
    <dbReference type="NCBI Taxonomy" id="248742"/>
    <lineage>
        <taxon>Eukaryota</taxon>
        <taxon>Viridiplantae</taxon>
        <taxon>Chlorophyta</taxon>
        <taxon>core chlorophytes</taxon>
        <taxon>Trebouxiophyceae</taxon>
        <taxon>Trebouxiophyceae incertae sedis</taxon>
        <taxon>Coccomyxaceae</taxon>
        <taxon>Coccomyxa</taxon>
    </lineage>
</organism>
<accession>A0ABR2YVW3</accession>
<evidence type="ECO:0000313" key="3">
    <source>
        <dbReference type="Proteomes" id="UP001491310"/>
    </source>
</evidence>
<dbReference type="InterPro" id="IPR036865">
    <property type="entry name" value="CRAL-TRIO_dom_sf"/>
</dbReference>
<dbReference type="PANTHER" id="PTHR46277:SF3">
    <property type="entry name" value="BINDING PROTEIN, PUTATIVE-RELATED"/>
    <property type="match status" value="1"/>
</dbReference>
<dbReference type="Gene3D" id="3.40.525.10">
    <property type="entry name" value="CRAL-TRIO lipid binding domain"/>
    <property type="match status" value="1"/>
</dbReference>
<proteinExistence type="predicted"/>
<comment type="caution">
    <text evidence="2">The sequence shown here is derived from an EMBL/GenBank/DDBJ whole genome shotgun (WGS) entry which is preliminary data.</text>
</comment>
<dbReference type="EMBL" id="JALJOT010000004">
    <property type="protein sequence ID" value="KAK9915935.1"/>
    <property type="molecule type" value="Genomic_DNA"/>
</dbReference>
<evidence type="ECO:0000313" key="2">
    <source>
        <dbReference type="EMBL" id="KAK9915935.1"/>
    </source>
</evidence>
<dbReference type="CDD" id="cd00170">
    <property type="entry name" value="SEC14"/>
    <property type="match status" value="1"/>
</dbReference>
<dbReference type="InterPro" id="IPR001251">
    <property type="entry name" value="CRAL-TRIO_dom"/>
</dbReference>
<reference evidence="2 3" key="1">
    <citation type="journal article" date="2024" name="Nat. Commun.">
        <title>Phylogenomics reveals the evolutionary origins of lichenization in chlorophyte algae.</title>
        <authorList>
            <person name="Puginier C."/>
            <person name="Libourel C."/>
            <person name="Otte J."/>
            <person name="Skaloud P."/>
            <person name="Haon M."/>
            <person name="Grisel S."/>
            <person name="Petersen M."/>
            <person name="Berrin J.G."/>
            <person name="Delaux P.M."/>
            <person name="Dal Grande F."/>
            <person name="Keller J."/>
        </authorList>
    </citation>
    <scope>NUCLEOTIDE SEQUENCE [LARGE SCALE GENOMIC DNA]</scope>
    <source>
        <strain evidence="2 3">SAG 216-7</strain>
    </source>
</reference>
<gene>
    <name evidence="2" type="ORF">WJX75_006192</name>
</gene>
<dbReference type="SMART" id="SM00516">
    <property type="entry name" value="SEC14"/>
    <property type="match status" value="1"/>
</dbReference>
<dbReference type="PROSITE" id="PS50191">
    <property type="entry name" value="CRAL_TRIO"/>
    <property type="match status" value="1"/>
</dbReference>
<name>A0ABR2YVW3_9CHLO</name>
<dbReference type="Proteomes" id="UP001491310">
    <property type="component" value="Unassembled WGS sequence"/>
</dbReference>
<feature type="domain" description="CRAL-TRIO" evidence="1">
    <location>
        <begin position="142"/>
        <end position="308"/>
    </location>
</feature>
<dbReference type="SUPFAM" id="SSF52087">
    <property type="entry name" value="CRAL/TRIO domain"/>
    <property type="match status" value="1"/>
</dbReference>
<keyword evidence="3" id="KW-1185">Reference proteome</keyword>
<sequence length="454" mass="50276">MTERDTGTHERLCTTPLLCAISSSPVHLRVRLSGDLVVSRTFRLPGRRCQACRPYTVLPAPSVSTAAPESAELSGGPVEELRRRIERYGDVEGQLARGGEPMDEGFFERWWKAKGGVDEAEACIRAHAQWRADYVSRGRIFEGEVANELAARKCFLQGCDSEGHPVLVVWAARHDMGNRNIDETKRFICYCLDNTVAASDLRTNPGGQIKCLFDLSGLRTRNLDVKALQAIFELLQSHYPERLSALWFLNAPFIFWGVWRLVRPFIRTDETRNKIVFLSGRDREEALHSSIPPHVLPAVYGGEAELVPLEDAALKRLSVQSAAATKTAGGSASAATAAFGTGKSSRLSSASRAVSRWSGATWALLKKPAQGVASSRVWTRLRHRPQGSNSRAMIRKASQHLRRGVGMGAHDDDKHLLLHILDPAFLIQVLRILAQSAAQALLWAWTHALPIRRK</sequence>